<dbReference type="Proteomes" id="UP000265520">
    <property type="component" value="Unassembled WGS sequence"/>
</dbReference>
<reference evidence="1 2" key="1">
    <citation type="journal article" date="2018" name="Front. Plant Sci.">
        <title>Red Clover (Trifolium pratense) and Zigzag Clover (T. medium) - A Picture of Genomic Similarities and Differences.</title>
        <authorList>
            <person name="Dluhosova J."/>
            <person name="Istvanek J."/>
            <person name="Nedelnik J."/>
            <person name="Repkova J."/>
        </authorList>
    </citation>
    <scope>NUCLEOTIDE SEQUENCE [LARGE SCALE GENOMIC DNA]</scope>
    <source>
        <strain evidence="2">cv. 10/8</strain>
        <tissue evidence="1">Leaf</tissue>
    </source>
</reference>
<evidence type="ECO:0000313" key="2">
    <source>
        <dbReference type="Proteomes" id="UP000265520"/>
    </source>
</evidence>
<dbReference type="EMBL" id="LXQA010965383">
    <property type="protein sequence ID" value="MCI79071.1"/>
    <property type="molecule type" value="Genomic_DNA"/>
</dbReference>
<comment type="caution">
    <text evidence="1">The sequence shown here is derived from an EMBL/GenBank/DDBJ whole genome shotgun (WGS) entry which is preliminary data.</text>
</comment>
<accession>A0A392UW05</accession>
<protein>
    <submittedName>
        <fullName evidence="1">Uncharacterized protein</fullName>
    </submittedName>
</protein>
<name>A0A392UW05_9FABA</name>
<keyword evidence="2" id="KW-1185">Reference proteome</keyword>
<organism evidence="1 2">
    <name type="scientific">Trifolium medium</name>
    <dbReference type="NCBI Taxonomy" id="97028"/>
    <lineage>
        <taxon>Eukaryota</taxon>
        <taxon>Viridiplantae</taxon>
        <taxon>Streptophyta</taxon>
        <taxon>Embryophyta</taxon>
        <taxon>Tracheophyta</taxon>
        <taxon>Spermatophyta</taxon>
        <taxon>Magnoliopsida</taxon>
        <taxon>eudicotyledons</taxon>
        <taxon>Gunneridae</taxon>
        <taxon>Pentapetalae</taxon>
        <taxon>rosids</taxon>
        <taxon>fabids</taxon>
        <taxon>Fabales</taxon>
        <taxon>Fabaceae</taxon>
        <taxon>Papilionoideae</taxon>
        <taxon>50 kb inversion clade</taxon>
        <taxon>NPAAA clade</taxon>
        <taxon>Hologalegina</taxon>
        <taxon>IRL clade</taxon>
        <taxon>Trifolieae</taxon>
        <taxon>Trifolium</taxon>
    </lineage>
</organism>
<dbReference type="AlphaFoldDB" id="A0A392UW05"/>
<feature type="non-terminal residue" evidence="1">
    <location>
        <position position="1"/>
    </location>
</feature>
<gene>
    <name evidence="1" type="ORF">A2U01_0100342</name>
</gene>
<evidence type="ECO:0000313" key="1">
    <source>
        <dbReference type="EMBL" id="MCI79071.1"/>
    </source>
</evidence>
<sequence>VQLQVQILHYSKQIPPLEQYHLLSLWMVQHRLAHPPCWVMVNHQLPH</sequence>
<proteinExistence type="predicted"/>